<sequence>MGWDAMRCDGDRDGDWDGDGMGDGCEAGGRSLAWRDRPWPWILGGTGKYGVARWQLRDKEKCWMLDGYWLIRKTTTTTTTTTTKVGGGLEVG</sequence>
<dbReference type="RefSeq" id="XP_003173764.1">
    <property type="nucleotide sequence ID" value="XM_003173716.1"/>
</dbReference>
<accession>E4UUG7</accession>
<feature type="compositionally biased region" description="Basic and acidic residues" evidence="1">
    <location>
        <begin position="1"/>
        <end position="15"/>
    </location>
</feature>
<name>E4UUG7_ARTGP</name>
<dbReference type="InParanoid" id="E4UUG7"/>
<gene>
    <name evidence="2" type="ORF">MGYG_03935</name>
</gene>
<dbReference type="VEuPathDB" id="FungiDB:MGYG_03935"/>
<protein>
    <submittedName>
        <fullName evidence="2">Uncharacterized protein</fullName>
    </submittedName>
</protein>
<dbReference type="AlphaFoldDB" id="E4UUG7"/>
<dbReference type="HOGENOM" id="CLU_2412815_0_0_1"/>
<dbReference type="GeneID" id="10029047"/>
<organism evidence="3">
    <name type="scientific">Arthroderma gypseum (strain ATCC MYA-4604 / CBS 118893)</name>
    <name type="common">Microsporum gypseum</name>
    <dbReference type="NCBI Taxonomy" id="535722"/>
    <lineage>
        <taxon>Eukaryota</taxon>
        <taxon>Fungi</taxon>
        <taxon>Dikarya</taxon>
        <taxon>Ascomycota</taxon>
        <taxon>Pezizomycotina</taxon>
        <taxon>Eurotiomycetes</taxon>
        <taxon>Eurotiomycetidae</taxon>
        <taxon>Onygenales</taxon>
        <taxon>Arthrodermataceae</taxon>
        <taxon>Nannizzia</taxon>
    </lineage>
</organism>
<dbReference type="Proteomes" id="UP000002669">
    <property type="component" value="Unassembled WGS sequence"/>
</dbReference>
<reference evidence="3" key="1">
    <citation type="journal article" date="2012" name="MBio">
        <title>Comparative genome analysis of Trichophyton rubrum and related dermatophytes reveals candidate genes involved in infection.</title>
        <authorList>
            <person name="Martinez D.A."/>
            <person name="Oliver B.G."/>
            <person name="Graeser Y."/>
            <person name="Goldberg J.M."/>
            <person name="Li W."/>
            <person name="Martinez-Rossi N.M."/>
            <person name="Monod M."/>
            <person name="Shelest E."/>
            <person name="Barton R.C."/>
            <person name="Birch E."/>
            <person name="Brakhage A.A."/>
            <person name="Chen Z."/>
            <person name="Gurr S.J."/>
            <person name="Heiman D."/>
            <person name="Heitman J."/>
            <person name="Kosti I."/>
            <person name="Rossi A."/>
            <person name="Saif S."/>
            <person name="Samalova M."/>
            <person name="Saunders C.W."/>
            <person name="Shea T."/>
            <person name="Summerbell R.C."/>
            <person name="Xu J."/>
            <person name="Young S."/>
            <person name="Zeng Q."/>
            <person name="Birren B.W."/>
            <person name="Cuomo C.A."/>
            <person name="White T.C."/>
        </authorList>
    </citation>
    <scope>NUCLEOTIDE SEQUENCE [LARGE SCALE GENOMIC DNA]</scope>
    <source>
        <strain evidence="3">ATCC MYA-4604 / CBS 118893</strain>
    </source>
</reference>
<feature type="region of interest" description="Disordered" evidence="1">
    <location>
        <begin position="1"/>
        <end position="21"/>
    </location>
</feature>
<proteinExistence type="predicted"/>
<evidence type="ECO:0000313" key="3">
    <source>
        <dbReference type="Proteomes" id="UP000002669"/>
    </source>
</evidence>
<evidence type="ECO:0000313" key="2">
    <source>
        <dbReference type="EMBL" id="EFR00934.1"/>
    </source>
</evidence>
<dbReference type="EMBL" id="DS989824">
    <property type="protein sequence ID" value="EFR00934.1"/>
    <property type="molecule type" value="Genomic_DNA"/>
</dbReference>
<evidence type="ECO:0000256" key="1">
    <source>
        <dbReference type="SAM" id="MobiDB-lite"/>
    </source>
</evidence>
<keyword evidence="3" id="KW-1185">Reference proteome</keyword>